<gene>
    <name evidence="4" type="ORF">UFOPK1762_01247</name>
    <name evidence="5" type="ORF">UFOPK1906_01026</name>
    <name evidence="6" type="ORF">UFOPK2969_00296</name>
    <name evidence="7" type="ORF">UFOPK3010_01434</name>
    <name evidence="2" type="ORF">UFOPK3331_01026</name>
    <name evidence="8" type="ORF">UFOPK3927_00350</name>
    <name evidence="3" type="ORF">UFOPK4201_00206</name>
    <name evidence="9" type="ORF">UFOPK4371_01995</name>
</gene>
<evidence type="ECO:0000256" key="1">
    <source>
        <dbReference type="SAM" id="Phobius"/>
    </source>
</evidence>
<keyword evidence="1" id="KW-1133">Transmembrane helix</keyword>
<sequence>MVSDGGRDRQISSVMTPTSRAVSRWAPALVWLSLPLTAGSSFANALDHRASAISLTAVIGLWLLWVMGLIATLTPSSVSLTTLRILMPASVVAAAWAALVVPNGADLAESVALGVTSLCAVLSLSAAVGYTFINGSSYGDERRFPLRAPGPVVFGPIELVWVAMVTSVFAGPMLLAAKQWIPGALISVLAVALVIGGARALHQLSKRWLVFVPAGIVLVDRTSLLDALLVQRHTVGSIGLADEDSTAADLSAGALGIQVEVRLSTTDSIIPTPLRRDRRKIVEPVDVDAVRFTPSRPGWVLDAARERRFTVG</sequence>
<dbReference type="EMBL" id="CAFBRD010000182">
    <property type="protein sequence ID" value="CAB5078838.1"/>
    <property type="molecule type" value="Genomic_DNA"/>
</dbReference>
<dbReference type="EMBL" id="CAFAAD010000013">
    <property type="protein sequence ID" value="CAB4784185.1"/>
    <property type="molecule type" value="Genomic_DNA"/>
</dbReference>
<evidence type="ECO:0000313" key="8">
    <source>
        <dbReference type="EMBL" id="CAB4974520.1"/>
    </source>
</evidence>
<reference evidence="2" key="1">
    <citation type="submission" date="2020-05" db="EMBL/GenBank/DDBJ databases">
        <authorList>
            <person name="Chiriac C."/>
            <person name="Salcher M."/>
            <person name="Ghai R."/>
            <person name="Kavagutti S V."/>
        </authorList>
    </citation>
    <scope>NUCLEOTIDE SEQUENCE</scope>
</reference>
<keyword evidence="1" id="KW-0812">Transmembrane</keyword>
<dbReference type="EMBL" id="CAEZTY010000048">
    <property type="protein sequence ID" value="CAB4589502.1"/>
    <property type="molecule type" value="Genomic_DNA"/>
</dbReference>
<name>A0A6J5ZJG4_9ZZZZ</name>
<protein>
    <submittedName>
        <fullName evidence="2">Unannotated protein</fullName>
    </submittedName>
</protein>
<evidence type="ECO:0000313" key="9">
    <source>
        <dbReference type="EMBL" id="CAB5078838.1"/>
    </source>
</evidence>
<feature type="transmembrane region" description="Helical" evidence="1">
    <location>
        <begin position="52"/>
        <end position="73"/>
    </location>
</feature>
<dbReference type="EMBL" id="CAFAAM010000235">
    <property type="protein sequence ID" value="CAB4815685.1"/>
    <property type="molecule type" value="Genomic_DNA"/>
</dbReference>
<feature type="transmembrane region" description="Helical" evidence="1">
    <location>
        <begin position="85"/>
        <end position="105"/>
    </location>
</feature>
<accession>A0A6J5ZJG4</accession>
<feature type="transmembrane region" description="Helical" evidence="1">
    <location>
        <begin position="111"/>
        <end position="133"/>
    </location>
</feature>
<dbReference type="EMBL" id="CAEUNJ010000005">
    <property type="protein sequence ID" value="CAB4370423.1"/>
    <property type="molecule type" value="Genomic_DNA"/>
</dbReference>
<keyword evidence="1" id="KW-0472">Membrane</keyword>
<evidence type="ECO:0000313" key="3">
    <source>
        <dbReference type="EMBL" id="CAB4370423.1"/>
    </source>
</evidence>
<evidence type="ECO:0000313" key="4">
    <source>
        <dbReference type="EMBL" id="CAB4589502.1"/>
    </source>
</evidence>
<feature type="transmembrane region" description="Helical" evidence="1">
    <location>
        <begin position="180"/>
        <end position="201"/>
    </location>
</feature>
<feature type="transmembrane region" description="Helical" evidence="1">
    <location>
        <begin position="153"/>
        <end position="174"/>
    </location>
</feature>
<dbReference type="EMBL" id="CAFBOK010000025">
    <property type="protein sequence ID" value="CAB4974520.1"/>
    <property type="molecule type" value="Genomic_DNA"/>
</dbReference>
<evidence type="ECO:0000313" key="5">
    <source>
        <dbReference type="EMBL" id="CAB4624015.1"/>
    </source>
</evidence>
<dbReference type="EMBL" id="CAESAL010000031">
    <property type="protein sequence ID" value="CAB4341526.1"/>
    <property type="molecule type" value="Genomic_DNA"/>
</dbReference>
<proteinExistence type="predicted"/>
<evidence type="ECO:0000313" key="6">
    <source>
        <dbReference type="EMBL" id="CAB4784185.1"/>
    </source>
</evidence>
<dbReference type="AlphaFoldDB" id="A0A6J5ZJG4"/>
<evidence type="ECO:0000313" key="2">
    <source>
        <dbReference type="EMBL" id="CAB4341526.1"/>
    </source>
</evidence>
<feature type="transmembrane region" description="Helical" evidence="1">
    <location>
        <begin position="25"/>
        <end position="46"/>
    </location>
</feature>
<organism evidence="2">
    <name type="scientific">freshwater metagenome</name>
    <dbReference type="NCBI Taxonomy" id="449393"/>
    <lineage>
        <taxon>unclassified sequences</taxon>
        <taxon>metagenomes</taxon>
        <taxon>ecological metagenomes</taxon>
    </lineage>
</organism>
<dbReference type="EMBL" id="CAEZVC010000058">
    <property type="protein sequence ID" value="CAB4624015.1"/>
    <property type="molecule type" value="Genomic_DNA"/>
</dbReference>
<evidence type="ECO:0000313" key="7">
    <source>
        <dbReference type="EMBL" id="CAB4815685.1"/>
    </source>
</evidence>